<protein>
    <recommendedName>
        <fullName evidence="1">F-box domain-containing protein</fullName>
    </recommendedName>
</protein>
<sequence length="230" mass="25620">MPGSALAYCHLLDLINFAHVTFSSVSVPYFPQEILEYIVDFLWDDPMSLARCSLVCRAWLWATADHLIWYTSGALSISSCKTLAGYGRAFASGRTKTEIAGGVTNIILVEAARKPFLHLFPMLMLGCDVRASRLEIHGVNWATTKPHNQFFDSLAWYASVTALALSECHFSGASQLRKVINRLPSLQSLQLNDSITFRDVAYAASTPHSVSKTNRHLKWICLTSTDPHRI</sequence>
<dbReference type="Pfam" id="PF12937">
    <property type="entry name" value="F-box-like"/>
    <property type="match status" value="1"/>
</dbReference>
<dbReference type="OrthoDB" id="2921803at2759"/>
<feature type="domain" description="F-box" evidence="1">
    <location>
        <begin position="31"/>
        <end position="71"/>
    </location>
</feature>
<dbReference type="SUPFAM" id="SSF52047">
    <property type="entry name" value="RNI-like"/>
    <property type="match status" value="1"/>
</dbReference>
<dbReference type="AlphaFoldDB" id="A0A165NKI9"/>
<dbReference type="CDD" id="cd09917">
    <property type="entry name" value="F-box_SF"/>
    <property type="match status" value="1"/>
</dbReference>
<evidence type="ECO:0000259" key="1">
    <source>
        <dbReference type="Pfam" id="PF12937"/>
    </source>
</evidence>
<dbReference type="InterPro" id="IPR032675">
    <property type="entry name" value="LRR_dom_sf"/>
</dbReference>
<reference evidence="2 3" key="1">
    <citation type="journal article" date="2016" name="Mol. Biol. Evol.">
        <title>Comparative Genomics of Early-Diverging Mushroom-Forming Fungi Provides Insights into the Origins of Lignocellulose Decay Capabilities.</title>
        <authorList>
            <person name="Nagy L.G."/>
            <person name="Riley R."/>
            <person name="Tritt A."/>
            <person name="Adam C."/>
            <person name="Daum C."/>
            <person name="Floudas D."/>
            <person name="Sun H."/>
            <person name="Yadav J.S."/>
            <person name="Pangilinan J."/>
            <person name="Larsson K.H."/>
            <person name="Matsuura K."/>
            <person name="Barry K."/>
            <person name="Labutti K."/>
            <person name="Kuo R."/>
            <person name="Ohm R.A."/>
            <person name="Bhattacharya S.S."/>
            <person name="Shirouzu T."/>
            <person name="Yoshinaga Y."/>
            <person name="Martin F.M."/>
            <person name="Grigoriev I.V."/>
            <person name="Hibbett D.S."/>
        </authorList>
    </citation>
    <scope>NUCLEOTIDE SEQUENCE [LARGE SCALE GENOMIC DNA]</scope>
    <source>
        <strain evidence="2 3">L-15889</strain>
    </source>
</reference>
<accession>A0A165NKI9</accession>
<dbReference type="Gene3D" id="3.80.10.10">
    <property type="entry name" value="Ribonuclease Inhibitor"/>
    <property type="match status" value="1"/>
</dbReference>
<proteinExistence type="predicted"/>
<gene>
    <name evidence="2" type="ORF">DAEQUDRAFT_409985</name>
</gene>
<evidence type="ECO:0000313" key="2">
    <source>
        <dbReference type="EMBL" id="KZT67080.1"/>
    </source>
</evidence>
<keyword evidence="3" id="KW-1185">Reference proteome</keyword>
<evidence type="ECO:0000313" key="3">
    <source>
        <dbReference type="Proteomes" id="UP000076727"/>
    </source>
</evidence>
<organism evidence="2 3">
    <name type="scientific">Daedalea quercina L-15889</name>
    <dbReference type="NCBI Taxonomy" id="1314783"/>
    <lineage>
        <taxon>Eukaryota</taxon>
        <taxon>Fungi</taxon>
        <taxon>Dikarya</taxon>
        <taxon>Basidiomycota</taxon>
        <taxon>Agaricomycotina</taxon>
        <taxon>Agaricomycetes</taxon>
        <taxon>Polyporales</taxon>
        <taxon>Fomitopsis</taxon>
    </lineage>
</organism>
<dbReference type="EMBL" id="KV429080">
    <property type="protein sequence ID" value="KZT67080.1"/>
    <property type="molecule type" value="Genomic_DNA"/>
</dbReference>
<dbReference type="Proteomes" id="UP000076727">
    <property type="component" value="Unassembled WGS sequence"/>
</dbReference>
<dbReference type="SUPFAM" id="SSF81383">
    <property type="entry name" value="F-box domain"/>
    <property type="match status" value="1"/>
</dbReference>
<dbReference type="InterPro" id="IPR036047">
    <property type="entry name" value="F-box-like_dom_sf"/>
</dbReference>
<dbReference type="InterPro" id="IPR001810">
    <property type="entry name" value="F-box_dom"/>
</dbReference>
<name>A0A165NKI9_9APHY</name>